<reference evidence="1 2" key="1">
    <citation type="submission" date="2016-10" db="EMBL/GenBank/DDBJ databases">
        <authorList>
            <person name="de Groot N.N."/>
        </authorList>
    </citation>
    <scope>NUCLEOTIDE SEQUENCE [LARGE SCALE GENOMIC DNA]</scope>
    <source>
        <strain evidence="1 2">DSM 18610</strain>
    </source>
</reference>
<evidence type="ECO:0000313" key="1">
    <source>
        <dbReference type="EMBL" id="SEQ90394.1"/>
    </source>
</evidence>
<dbReference type="STRING" id="390241.SAMN04488023_10276"/>
<organism evidence="1 2">
    <name type="scientific">Pedobacter rhizosphaerae</name>
    <dbReference type="NCBI Taxonomy" id="390241"/>
    <lineage>
        <taxon>Bacteria</taxon>
        <taxon>Pseudomonadati</taxon>
        <taxon>Bacteroidota</taxon>
        <taxon>Sphingobacteriia</taxon>
        <taxon>Sphingobacteriales</taxon>
        <taxon>Sphingobacteriaceae</taxon>
        <taxon>Pedobacter</taxon>
    </lineage>
</organism>
<dbReference type="RefSeq" id="WP_090880588.1">
    <property type="nucleotide sequence ID" value="NZ_FOGG01000002.1"/>
</dbReference>
<name>A0A1H9JUF6_9SPHI</name>
<dbReference type="EMBL" id="FOGG01000002">
    <property type="protein sequence ID" value="SEQ90394.1"/>
    <property type="molecule type" value="Genomic_DNA"/>
</dbReference>
<protein>
    <submittedName>
        <fullName evidence="1">Uncharacterized protein</fullName>
    </submittedName>
</protein>
<gene>
    <name evidence="1" type="ORF">SAMN04488023_10276</name>
</gene>
<dbReference type="Proteomes" id="UP000199572">
    <property type="component" value="Unassembled WGS sequence"/>
</dbReference>
<sequence length="101" mass="11239">MPVTILYIGRDADITAVMNRLLNARVEWIGICVCSDEEAISICLEKQLDLVLLGNGINQEAEQKLREKLLALRPELKIVQHYGGGSGLLYGEIMSALREQN</sequence>
<accession>A0A1H9JUF6</accession>
<keyword evidence="2" id="KW-1185">Reference proteome</keyword>
<dbReference type="AlphaFoldDB" id="A0A1H9JUF6"/>
<dbReference type="OrthoDB" id="677818at2"/>
<evidence type="ECO:0000313" key="2">
    <source>
        <dbReference type="Proteomes" id="UP000199572"/>
    </source>
</evidence>
<proteinExistence type="predicted"/>